<evidence type="ECO:0000256" key="10">
    <source>
        <dbReference type="PIRSR" id="PIRSR000445-2"/>
    </source>
</evidence>
<keyword evidence="6 8" id="KW-0627">Porphyrin biosynthesis</keyword>
<dbReference type="GeneID" id="70683937"/>
<evidence type="ECO:0000256" key="12">
    <source>
        <dbReference type="PIRSR" id="PIRSR000445-4"/>
    </source>
</evidence>
<dbReference type="PROSITE" id="PS00747">
    <property type="entry name" value="GLUTR"/>
    <property type="match status" value="1"/>
</dbReference>
<dbReference type="GO" id="GO:0019353">
    <property type="term" value="P:protoporphyrinogen IX biosynthetic process from glutamate"/>
    <property type="evidence" value="ECO:0007669"/>
    <property type="project" value="TreeGrafter"/>
</dbReference>
<dbReference type="KEGG" id="hara:AArcS_0556"/>
<dbReference type="SUPFAM" id="SSF51735">
    <property type="entry name" value="NAD(P)-binding Rossmann-fold domains"/>
    <property type="match status" value="1"/>
</dbReference>
<dbReference type="NCBIfam" id="TIGR01035">
    <property type="entry name" value="hemA"/>
    <property type="match status" value="1"/>
</dbReference>
<evidence type="ECO:0000259" key="14">
    <source>
        <dbReference type="Pfam" id="PF00745"/>
    </source>
</evidence>
<dbReference type="GO" id="GO:0050661">
    <property type="term" value="F:NADP binding"/>
    <property type="evidence" value="ECO:0007669"/>
    <property type="project" value="InterPro"/>
</dbReference>
<evidence type="ECO:0000259" key="16">
    <source>
        <dbReference type="Pfam" id="PF05201"/>
    </source>
</evidence>
<feature type="site" description="Important for activity" evidence="8 12">
    <location>
        <position position="93"/>
    </location>
</feature>
<dbReference type="HAMAP" id="MF_00087">
    <property type="entry name" value="Glu_tRNA_reductase"/>
    <property type="match status" value="1"/>
</dbReference>
<dbReference type="UniPathway" id="UPA00251">
    <property type="reaction ID" value="UER00316"/>
</dbReference>
<keyword evidence="4 8" id="KW-0521">NADP</keyword>
<comment type="catalytic activity">
    <reaction evidence="7 8 13">
        <text>(S)-4-amino-5-oxopentanoate + tRNA(Glu) + NADP(+) = L-glutamyl-tRNA(Glu) + NADPH + H(+)</text>
        <dbReference type="Rhea" id="RHEA:12344"/>
        <dbReference type="Rhea" id="RHEA-COMP:9663"/>
        <dbReference type="Rhea" id="RHEA-COMP:9680"/>
        <dbReference type="ChEBI" id="CHEBI:15378"/>
        <dbReference type="ChEBI" id="CHEBI:57501"/>
        <dbReference type="ChEBI" id="CHEBI:57783"/>
        <dbReference type="ChEBI" id="CHEBI:58349"/>
        <dbReference type="ChEBI" id="CHEBI:78442"/>
        <dbReference type="ChEBI" id="CHEBI:78520"/>
        <dbReference type="EC" id="1.2.1.70"/>
    </reaction>
</comment>
<comment type="miscellaneous">
    <text evidence="8">During catalysis, the active site Cys acts as a nucleophile attacking the alpha-carbonyl group of tRNA-bound glutamate with the formation of a thioester intermediate between enzyme and glutamate, and the concomitant release of tRNA(Glu). The thioester intermediate is finally reduced by direct hydride transfer from NADPH, to form the product GSA.</text>
</comment>
<dbReference type="PANTHER" id="PTHR43013:SF1">
    <property type="entry name" value="GLUTAMYL-TRNA REDUCTASE"/>
    <property type="match status" value="1"/>
</dbReference>
<comment type="similarity">
    <text evidence="2 8 13">Belongs to the glutamyl-tRNA reductase family.</text>
</comment>
<reference evidence="17" key="1">
    <citation type="submission" date="2020-11" db="EMBL/GenBank/DDBJ databases">
        <title>Carbohydrate-dependent, anaerobic sulfur respiration: A novel catabolism in halophilic archaea.</title>
        <authorList>
            <person name="Sorokin D.Y."/>
            <person name="Messina E."/>
            <person name="Smedile F."/>
            <person name="La Cono V."/>
            <person name="Hallsworth J.E."/>
            <person name="Yakimov M.M."/>
        </authorList>
    </citation>
    <scope>NUCLEOTIDE SEQUENCE</scope>
    <source>
        <strain evidence="17">AArc-S</strain>
    </source>
</reference>
<evidence type="ECO:0000256" key="1">
    <source>
        <dbReference type="ARBA" id="ARBA00005059"/>
    </source>
</evidence>
<evidence type="ECO:0000313" key="18">
    <source>
        <dbReference type="Proteomes" id="UP000663586"/>
    </source>
</evidence>
<evidence type="ECO:0000313" key="17">
    <source>
        <dbReference type="EMBL" id="QSG01784.1"/>
    </source>
</evidence>
<name>A0A897MME0_9EURY</name>
<feature type="domain" description="Quinate/shikimate 5-dehydrogenase/glutamyl-tRNA reductase" evidence="15">
    <location>
        <begin position="179"/>
        <end position="299"/>
    </location>
</feature>
<dbReference type="InterPro" id="IPR018214">
    <property type="entry name" value="GluRdtase_CS"/>
</dbReference>
<evidence type="ECO:0000256" key="4">
    <source>
        <dbReference type="ARBA" id="ARBA00022857"/>
    </source>
</evidence>
<dbReference type="InterPro" id="IPR036291">
    <property type="entry name" value="NAD(P)-bd_dom_sf"/>
</dbReference>
<dbReference type="Gene3D" id="3.40.50.720">
    <property type="entry name" value="NAD(P)-binding Rossmann-like Domain"/>
    <property type="match status" value="1"/>
</dbReference>
<protein>
    <recommendedName>
        <fullName evidence="3 8">Glutamyl-tRNA reductase</fullName>
        <shortName evidence="8">GluTR</shortName>
        <ecNumber evidence="3 8">1.2.1.70</ecNumber>
    </recommendedName>
</protein>
<feature type="binding site" evidence="8 10">
    <location>
        <position position="103"/>
    </location>
    <ligand>
        <name>substrate</name>
    </ligand>
</feature>
<dbReference type="InterPro" id="IPR000343">
    <property type="entry name" value="4pyrrol_synth_GluRdtase"/>
</dbReference>
<keyword evidence="5 8" id="KW-0560">Oxidoreductase</keyword>
<dbReference type="SUPFAM" id="SSF69742">
    <property type="entry name" value="Glutamyl tRNA-reductase catalytic, N-terminal domain"/>
    <property type="match status" value="1"/>
</dbReference>
<feature type="domain" description="Glutamyl-tRNA reductase N-terminal" evidence="16">
    <location>
        <begin position="31"/>
        <end position="150"/>
    </location>
</feature>
<evidence type="ECO:0000256" key="3">
    <source>
        <dbReference type="ARBA" id="ARBA00012970"/>
    </source>
</evidence>
<dbReference type="Gene3D" id="3.30.460.30">
    <property type="entry name" value="Glutamyl-tRNA reductase, N-terminal domain"/>
    <property type="match status" value="1"/>
</dbReference>
<dbReference type="PIRSF" id="PIRSF000445">
    <property type="entry name" value="4pyrrol_synth_GluRdtase"/>
    <property type="match status" value="1"/>
</dbReference>
<dbReference type="Pfam" id="PF05201">
    <property type="entry name" value="GlutR_N"/>
    <property type="match status" value="1"/>
</dbReference>
<dbReference type="GO" id="GO:0008883">
    <property type="term" value="F:glutamyl-tRNA reductase activity"/>
    <property type="evidence" value="ECO:0007669"/>
    <property type="project" value="UniProtKB-UniRule"/>
</dbReference>
<feature type="binding site" evidence="8 10">
    <location>
        <begin position="49"/>
        <end position="52"/>
    </location>
    <ligand>
        <name>substrate</name>
    </ligand>
</feature>
<feature type="binding site" evidence="8 10">
    <location>
        <position position="114"/>
    </location>
    <ligand>
        <name>substrate</name>
    </ligand>
</feature>
<evidence type="ECO:0000256" key="6">
    <source>
        <dbReference type="ARBA" id="ARBA00023244"/>
    </source>
</evidence>
<dbReference type="SUPFAM" id="SSF69075">
    <property type="entry name" value="Glutamyl tRNA-reductase dimerization domain"/>
    <property type="match status" value="1"/>
</dbReference>
<evidence type="ECO:0000259" key="15">
    <source>
        <dbReference type="Pfam" id="PF01488"/>
    </source>
</evidence>
<dbReference type="InterPro" id="IPR015896">
    <property type="entry name" value="4pyrrol_synth_GluRdtase_dimer"/>
</dbReference>
<dbReference type="Proteomes" id="UP000663586">
    <property type="component" value="Chromosome"/>
</dbReference>
<dbReference type="RefSeq" id="WP_238478893.1">
    <property type="nucleotide sequence ID" value="NZ_CP064786.1"/>
</dbReference>
<dbReference type="PANTHER" id="PTHR43013">
    <property type="entry name" value="GLUTAMYL-TRNA REDUCTASE"/>
    <property type="match status" value="1"/>
</dbReference>
<feature type="binding site" evidence="8 11">
    <location>
        <begin position="189"/>
        <end position="194"/>
    </location>
    <ligand>
        <name>NADP(+)</name>
        <dbReference type="ChEBI" id="CHEBI:58349"/>
    </ligand>
</feature>
<feature type="binding site" evidence="8 10">
    <location>
        <begin position="108"/>
        <end position="110"/>
    </location>
    <ligand>
        <name>substrate</name>
    </ligand>
</feature>
<dbReference type="InterPro" id="IPR036343">
    <property type="entry name" value="GluRdtase_N_sf"/>
</dbReference>
<evidence type="ECO:0000256" key="9">
    <source>
        <dbReference type="PIRSR" id="PIRSR000445-1"/>
    </source>
</evidence>
<feature type="active site" description="Nucleophile" evidence="8 9">
    <location>
        <position position="50"/>
    </location>
</feature>
<sequence>MYDDIAGLSVTLGSDGFDRLESIRDGAEPTARRSIHEESGIEETFVLNTCQRCELYAYGSRARCVLAEVGRCVGVDVTPDGGRLLTGEAAVTHLFQVASGLESGVLGEDEVLGQLRDAYHNAVDEGAVNGRLETVISKSIRVGERARTETAINEGAVSLGSVTLDRIHHELAAVEGPDRIADCDVLVVGAGEVAELVVDSIACRTGTDGSVVVANRSRHGAERLAETVDGEAIRIADLSNAYFERADVVVSATGADDRVLTLGQLVGHELIMIDLANPRDVDPAVADLDDISVTTIDEVLAVRNSEIRRREAAIDDVRAIIDEESDRLEEQLRVERVDDTLDRIYSQAHTLRESETERALARLHNEKGEPLTERQETVVRDLSMAIVNKLLHPTTSELRRAAAEDDQETVDTLLRLFDNHLTEE</sequence>
<proteinExistence type="inferred from homology"/>
<gene>
    <name evidence="8 17" type="primary">hemA</name>
    <name evidence="17" type="ORF">AArcS_0556</name>
</gene>
<dbReference type="InterPro" id="IPR036453">
    <property type="entry name" value="GluRdtase_dimer_dom_sf"/>
</dbReference>
<organism evidence="17 18">
    <name type="scientific">Natranaeroarchaeum sulfidigenes</name>
    <dbReference type="NCBI Taxonomy" id="2784880"/>
    <lineage>
        <taxon>Archaea</taxon>
        <taxon>Methanobacteriati</taxon>
        <taxon>Methanobacteriota</taxon>
        <taxon>Stenosarchaea group</taxon>
        <taxon>Halobacteria</taxon>
        <taxon>Halobacteriales</taxon>
        <taxon>Natronoarchaeaceae</taxon>
        <taxon>Natranaeroarchaeum</taxon>
    </lineage>
</organism>
<dbReference type="Pfam" id="PF01488">
    <property type="entry name" value="Shikimate_DH"/>
    <property type="match status" value="1"/>
</dbReference>
<evidence type="ECO:0000256" key="13">
    <source>
        <dbReference type="RuleBase" id="RU000584"/>
    </source>
</evidence>
<comment type="subunit">
    <text evidence="8">Homodimer.</text>
</comment>
<dbReference type="AlphaFoldDB" id="A0A897MME0"/>
<keyword evidence="18" id="KW-1185">Reference proteome</keyword>
<evidence type="ECO:0000256" key="5">
    <source>
        <dbReference type="ARBA" id="ARBA00023002"/>
    </source>
</evidence>
<dbReference type="Pfam" id="PF00745">
    <property type="entry name" value="GlutR_dimer"/>
    <property type="match status" value="1"/>
</dbReference>
<dbReference type="EC" id="1.2.1.70" evidence="3 8"/>
<dbReference type="EMBL" id="CP064786">
    <property type="protein sequence ID" value="QSG01784.1"/>
    <property type="molecule type" value="Genomic_DNA"/>
</dbReference>
<evidence type="ECO:0000256" key="11">
    <source>
        <dbReference type="PIRSR" id="PIRSR000445-3"/>
    </source>
</evidence>
<dbReference type="InterPro" id="IPR015895">
    <property type="entry name" value="4pyrrol_synth_GluRdtase_N"/>
</dbReference>
<comment type="domain">
    <text evidence="8">Possesses an unusual extended V-shaped dimeric structure with each monomer consisting of three distinct domains arranged along a curved 'spinal' alpha-helix. The N-terminal catalytic domain specifically recognizes the glutamate moiety of the substrate. The second domain is the NADPH-binding domain, and the third C-terminal domain is responsible for dimerization.</text>
</comment>
<dbReference type="InterPro" id="IPR006151">
    <property type="entry name" value="Shikm_DH/Glu-tRNA_Rdtase"/>
</dbReference>
<comment type="pathway">
    <text evidence="1 8 13">Porphyrin-containing compound metabolism; protoporphyrin-IX biosynthesis; 5-aminolevulinate from L-glutamyl-tRNA(Glu): step 1/2.</text>
</comment>
<accession>A0A897MME0</accession>
<feature type="domain" description="Tetrapyrrole biosynthesis glutamyl-tRNA reductase dimerisation" evidence="14">
    <location>
        <begin position="317"/>
        <end position="418"/>
    </location>
</feature>
<comment type="function">
    <text evidence="8">Catalyzes the NADPH-dependent reduction of glutamyl-tRNA(Glu) to glutamate 1-semialdehyde (GSA).</text>
</comment>
<evidence type="ECO:0000256" key="7">
    <source>
        <dbReference type="ARBA" id="ARBA00047464"/>
    </source>
</evidence>
<evidence type="ECO:0000256" key="2">
    <source>
        <dbReference type="ARBA" id="ARBA00005916"/>
    </source>
</evidence>
<evidence type="ECO:0000256" key="8">
    <source>
        <dbReference type="HAMAP-Rule" id="MF_00087"/>
    </source>
</evidence>